<gene>
    <name evidence="2" type="ordered locus">DMR_07270</name>
</gene>
<feature type="compositionally biased region" description="Low complexity" evidence="1">
    <location>
        <begin position="336"/>
        <end position="348"/>
    </location>
</feature>
<proteinExistence type="predicted"/>
<dbReference type="HOGENOM" id="CLU_693945_0_0_7"/>
<feature type="region of interest" description="Disordered" evidence="1">
    <location>
        <begin position="336"/>
        <end position="361"/>
    </location>
</feature>
<evidence type="ECO:0000313" key="2">
    <source>
        <dbReference type="EMBL" id="BAH74218.1"/>
    </source>
</evidence>
<organism evidence="2 3">
    <name type="scientific">Solidesulfovibrio magneticus (strain ATCC 700980 / DSM 13731 / RS-1)</name>
    <name type="common">Desulfovibrio magneticus</name>
    <dbReference type="NCBI Taxonomy" id="573370"/>
    <lineage>
        <taxon>Bacteria</taxon>
        <taxon>Pseudomonadati</taxon>
        <taxon>Thermodesulfobacteriota</taxon>
        <taxon>Desulfovibrionia</taxon>
        <taxon>Desulfovibrionales</taxon>
        <taxon>Desulfovibrionaceae</taxon>
        <taxon>Solidesulfovibrio</taxon>
    </lineage>
</organism>
<protein>
    <submittedName>
        <fullName evidence="2">Uncharacterized protein</fullName>
    </submittedName>
</protein>
<dbReference type="EMBL" id="AP010904">
    <property type="protein sequence ID" value="BAH74218.1"/>
    <property type="molecule type" value="Genomic_DNA"/>
</dbReference>
<accession>C4XJ54</accession>
<keyword evidence="3" id="KW-1185">Reference proteome</keyword>
<dbReference type="eggNOG" id="ENOG5032SQF">
    <property type="taxonomic scope" value="Bacteria"/>
</dbReference>
<dbReference type="Pfam" id="PF17278">
    <property type="entry name" value="DUF5343"/>
    <property type="match status" value="1"/>
</dbReference>
<dbReference type="AlphaFoldDB" id="C4XJ54"/>
<dbReference type="Proteomes" id="UP000009071">
    <property type="component" value="Chromosome"/>
</dbReference>
<dbReference type="STRING" id="573370.DMR_07270"/>
<feature type="region of interest" description="Disordered" evidence="1">
    <location>
        <begin position="192"/>
        <end position="262"/>
    </location>
</feature>
<dbReference type="InterPro" id="IPR035235">
    <property type="entry name" value="DUF5343"/>
</dbReference>
<feature type="compositionally biased region" description="Low complexity" evidence="1">
    <location>
        <begin position="192"/>
        <end position="242"/>
    </location>
</feature>
<dbReference type="KEGG" id="dma:DMR_07270"/>
<evidence type="ECO:0000256" key="1">
    <source>
        <dbReference type="SAM" id="MobiDB-lite"/>
    </source>
</evidence>
<reference evidence="2 3" key="1">
    <citation type="journal article" date="2009" name="Genome Res.">
        <title>Whole genome sequence of Desulfovibrio magneticus strain RS-1 revealed common gene clusters in magnetotactic bacteria.</title>
        <authorList>
            <person name="Nakazawa H."/>
            <person name="Arakaki A."/>
            <person name="Narita-Yamada S."/>
            <person name="Yashiro I."/>
            <person name="Jinno K."/>
            <person name="Aoki N."/>
            <person name="Tsuruyama A."/>
            <person name="Okamura Y."/>
            <person name="Tanikawa S."/>
            <person name="Fujita N."/>
            <person name="Takeyama H."/>
            <person name="Matsunaga T."/>
        </authorList>
    </citation>
    <scope>NUCLEOTIDE SEQUENCE [LARGE SCALE GENOMIC DNA]</scope>
    <source>
        <strain evidence="3">ATCC 700980 / DSM 13731 / RS-1</strain>
    </source>
</reference>
<name>C4XJ54_SOLM1</name>
<sequence length="416" mass="42059">MNNRLVCQHGKRSATLLASLFKPRRRVVPPGDAPMPTSVLPKPPLTRAYTLKVSKIPDYFGVLLGNPIPEVFDTAFLAKSGFRYAIDRTFIDILAGLGFLTEAGQPTRRYADFHGRRLSGTVLRQGLADAYAGLLAELPNAAVCPEREIMETVSRYFQGEINDMAACGIAATFLALTRYAASLDNGAASADAAQQPAVTPDSASRPASSPPGANGPATASKPAAAPHSGAAPAAAPELTAAPTSVAAGQPEATPKPEAASGSVAAGSPAVAVAPVAAPEPVAQEQAASLQAAPAPKAGAHPEAFAPTTAEATSAPVAPAPEPVAPTASVAASLAAAPASAVTKAPTPAKDMETAARPDAAPGIVIEAFPSEARGSSPAAPKHPTIHITLPASTDEAVYDAIFASLKRHLLSPGENA</sequence>
<evidence type="ECO:0000313" key="3">
    <source>
        <dbReference type="Proteomes" id="UP000009071"/>
    </source>
</evidence>